<gene>
    <name evidence="2" type="ORF">SYNPS1DRAFT_28383</name>
</gene>
<feature type="region of interest" description="Disordered" evidence="1">
    <location>
        <begin position="371"/>
        <end position="402"/>
    </location>
</feature>
<dbReference type="Proteomes" id="UP000278143">
    <property type="component" value="Unassembled WGS sequence"/>
</dbReference>
<feature type="compositionally biased region" description="Pro residues" evidence="1">
    <location>
        <begin position="36"/>
        <end position="47"/>
    </location>
</feature>
<dbReference type="OrthoDB" id="10631701at2759"/>
<dbReference type="EMBL" id="KZ989579">
    <property type="protein sequence ID" value="RKP25899.1"/>
    <property type="molecule type" value="Genomic_DNA"/>
</dbReference>
<evidence type="ECO:0000313" key="3">
    <source>
        <dbReference type="Proteomes" id="UP000278143"/>
    </source>
</evidence>
<proteinExistence type="predicted"/>
<feature type="compositionally biased region" description="Basic and acidic residues" evidence="1">
    <location>
        <begin position="54"/>
        <end position="66"/>
    </location>
</feature>
<name>A0A4V1J1Q7_9FUNG</name>
<reference evidence="3" key="1">
    <citation type="journal article" date="2018" name="Nat. Microbiol.">
        <title>Leveraging single-cell genomics to expand the fungal tree of life.</title>
        <authorList>
            <person name="Ahrendt S.R."/>
            <person name="Quandt C.A."/>
            <person name="Ciobanu D."/>
            <person name="Clum A."/>
            <person name="Salamov A."/>
            <person name="Andreopoulos B."/>
            <person name="Cheng J.F."/>
            <person name="Woyke T."/>
            <person name="Pelin A."/>
            <person name="Henrissat B."/>
            <person name="Reynolds N.K."/>
            <person name="Benny G.L."/>
            <person name="Smith M.E."/>
            <person name="James T.Y."/>
            <person name="Grigoriev I.V."/>
        </authorList>
    </citation>
    <scope>NUCLEOTIDE SEQUENCE [LARGE SCALE GENOMIC DNA]</scope>
    <source>
        <strain evidence="3">Benny S71-1</strain>
    </source>
</reference>
<evidence type="ECO:0000256" key="1">
    <source>
        <dbReference type="SAM" id="MobiDB-lite"/>
    </source>
</evidence>
<feature type="region of interest" description="Disordered" evidence="1">
    <location>
        <begin position="35"/>
        <end position="102"/>
    </location>
</feature>
<feature type="compositionally biased region" description="Basic residues" evidence="1">
    <location>
        <begin position="214"/>
        <end position="225"/>
    </location>
</feature>
<organism evidence="2 3">
    <name type="scientific">Syncephalis pseudoplumigaleata</name>
    <dbReference type="NCBI Taxonomy" id="1712513"/>
    <lineage>
        <taxon>Eukaryota</taxon>
        <taxon>Fungi</taxon>
        <taxon>Fungi incertae sedis</taxon>
        <taxon>Zoopagomycota</taxon>
        <taxon>Zoopagomycotina</taxon>
        <taxon>Zoopagomycetes</taxon>
        <taxon>Zoopagales</taxon>
        <taxon>Piptocephalidaceae</taxon>
        <taxon>Syncephalis</taxon>
    </lineage>
</organism>
<accession>A0A4V1J1Q7</accession>
<feature type="compositionally biased region" description="Basic residues" evidence="1">
    <location>
        <begin position="134"/>
        <end position="146"/>
    </location>
</feature>
<sequence>MLCDQTKHLPPSAFYRCEAFVLVSFPTSWPVITLSAPPPPPPRPPPRISSDSGNPRDRHNTTKCQEDSMTDTDDDIYSDVDDTPLFLASSKPEPKPSSQADQWLAKLPIETAKIVKAPRAIQSKTMALHATAAKPRKAGRSSRRKTARDDQQGAEPTSDTGEPPAKLARPDQASADVGDARGQGMPAAGSSSASSVEEAALGGGGSARPLHMPPHLHRVSNRRGARPISRISSVRVRIKPQHSTVYDSSSMLPEDMADLLLEQMLLSSMQETARDTADVQQLAARIWTPKFCRQLVKQLGASFAQAKHTLGAEYSLLQQLSSDILDKLQQASNMARAEDASDGTDAATISTSSSDDPALLVKQEYATSHEMLTSSSDASADAKPVEDTVDMSIHARTSSRIM</sequence>
<feature type="region of interest" description="Disordered" evidence="1">
    <location>
        <begin position="125"/>
        <end position="225"/>
    </location>
</feature>
<evidence type="ECO:0000313" key="2">
    <source>
        <dbReference type="EMBL" id="RKP25899.1"/>
    </source>
</evidence>
<feature type="compositionally biased region" description="Low complexity" evidence="1">
    <location>
        <begin position="187"/>
        <end position="200"/>
    </location>
</feature>
<feature type="compositionally biased region" description="Acidic residues" evidence="1">
    <location>
        <begin position="68"/>
        <end position="82"/>
    </location>
</feature>
<dbReference type="AlphaFoldDB" id="A0A4V1J1Q7"/>
<keyword evidence="3" id="KW-1185">Reference proteome</keyword>
<protein>
    <submittedName>
        <fullName evidence="2">Uncharacterized protein</fullName>
    </submittedName>
</protein>